<name>A0ABS8WWM1_DATST</name>
<organism evidence="1 2">
    <name type="scientific">Datura stramonium</name>
    <name type="common">Jimsonweed</name>
    <name type="synonym">Common thornapple</name>
    <dbReference type="NCBI Taxonomy" id="4076"/>
    <lineage>
        <taxon>Eukaryota</taxon>
        <taxon>Viridiplantae</taxon>
        <taxon>Streptophyta</taxon>
        <taxon>Embryophyta</taxon>
        <taxon>Tracheophyta</taxon>
        <taxon>Spermatophyta</taxon>
        <taxon>Magnoliopsida</taxon>
        <taxon>eudicotyledons</taxon>
        <taxon>Gunneridae</taxon>
        <taxon>Pentapetalae</taxon>
        <taxon>asterids</taxon>
        <taxon>lamiids</taxon>
        <taxon>Solanales</taxon>
        <taxon>Solanaceae</taxon>
        <taxon>Solanoideae</taxon>
        <taxon>Datureae</taxon>
        <taxon>Datura</taxon>
    </lineage>
</organism>
<feature type="non-terminal residue" evidence="1">
    <location>
        <position position="1"/>
    </location>
</feature>
<comment type="caution">
    <text evidence="1">The sequence shown here is derived from an EMBL/GenBank/DDBJ whole genome shotgun (WGS) entry which is preliminary data.</text>
</comment>
<sequence>GEDGLLAEYQTFWGREPYDMKGAYFIESGTRAFTQRSRCLNQYCWQNVQVMHKILKKDLYFRLLT</sequence>
<proteinExistence type="predicted"/>
<reference evidence="1 2" key="1">
    <citation type="journal article" date="2021" name="BMC Genomics">
        <title>Datura genome reveals duplications of psychoactive alkaloid biosynthetic genes and high mutation rate following tissue culture.</title>
        <authorList>
            <person name="Rajewski A."/>
            <person name="Carter-House D."/>
            <person name="Stajich J."/>
            <person name="Litt A."/>
        </authorList>
    </citation>
    <scope>NUCLEOTIDE SEQUENCE [LARGE SCALE GENOMIC DNA]</scope>
    <source>
        <strain evidence="1">AR-01</strain>
    </source>
</reference>
<protein>
    <submittedName>
        <fullName evidence="1">Uncharacterized protein</fullName>
    </submittedName>
</protein>
<evidence type="ECO:0000313" key="2">
    <source>
        <dbReference type="Proteomes" id="UP000823775"/>
    </source>
</evidence>
<accession>A0ABS8WWM1</accession>
<evidence type="ECO:0000313" key="1">
    <source>
        <dbReference type="EMBL" id="MCE3216613.1"/>
    </source>
</evidence>
<dbReference type="EMBL" id="JACEIK010013658">
    <property type="protein sequence ID" value="MCE3216613.1"/>
    <property type="molecule type" value="Genomic_DNA"/>
</dbReference>
<gene>
    <name evidence="1" type="ORF">HAX54_007141</name>
</gene>
<keyword evidence="2" id="KW-1185">Reference proteome</keyword>
<dbReference type="Proteomes" id="UP000823775">
    <property type="component" value="Unassembled WGS sequence"/>
</dbReference>